<proteinExistence type="inferred from homology"/>
<feature type="compositionally biased region" description="Basic and acidic residues" evidence="3">
    <location>
        <begin position="114"/>
        <end position="123"/>
    </location>
</feature>
<feature type="region of interest" description="Disordered" evidence="3">
    <location>
        <begin position="62"/>
        <end position="131"/>
    </location>
</feature>
<dbReference type="FunFam" id="2.60.40.150:FF:000051">
    <property type="entry name" value="Synaptotagmin 11"/>
    <property type="match status" value="1"/>
</dbReference>
<feature type="non-terminal residue" evidence="6">
    <location>
        <position position="409"/>
    </location>
</feature>
<dbReference type="GO" id="GO:0048791">
    <property type="term" value="P:calcium ion-regulated exocytosis of neurotransmitter"/>
    <property type="evidence" value="ECO:0007669"/>
    <property type="project" value="TreeGrafter"/>
</dbReference>
<dbReference type="PRINTS" id="PR00399">
    <property type="entry name" value="SYNAPTOTAGMN"/>
</dbReference>
<name>A0A7K8YRW6_9PASS</name>
<keyword evidence="4" id="KW-0812">Transmembrane</keyword>
<comment type="caution">
    <text evidence="6">The sequence shown here is derived from an EMBL/GenBank/DDBJ whole genome shotgun (WGS) entry which is preliminary data.</text>
</comment>
<feature type="compositionally biased region" description="Basic and acidic residues" evidence="3">
    <location>
        <begin position="81"/>
        <end position="90"/>
    </location>
</feature>
<feature type="non-terminal residue" evidence="6">
    <location>
        <position position="1"/>
    </location>
</feature>
<feature type="transmembrane region" description="Helical" evidence="4">
    <location>
        <begin position="274"/>
        <end position="294"/>
    </location>
</feature>
<dbReference type="PROSITE" id="PS50004">
    <property type="entry name" value="C2"/>
    <property type="match status" value="2"/>
</dbReference>
<evidence type="ECO:0000256" key="2">
    <source>
        <dbReference type="ARBA" id="ARBA00022737"/>
    </source>
</evidence>
<dbReference type="InterPro" id="IPR035892">
    <property type="entry name" value="C2_domain_sf"/>
</dbReference>
<evidence type="ECO:0000313" key="7">
    <source>
        <dbReference type="Proteomes" id="UP000558958"/>
    </source>
</evidence>
<dbReference type="Gene3D" id="2.60.40.150">
    <property type="entry name" value="C2 domain"/>
    <property type="match status" value="2"/>
</dbReference>
<dbReference type="InterPro" id="IPR000008">
    <property type="entry name" value="C2_dom"/>
</dbReference>
<dbReference type="GO" id="GO:0030276">
    <property type="term" value="F:clathrin binding"/>
    <property type="evidence" value="ECO:0007669"/>
    <property type="project" value="TreeGrafter"/>
</dbReference>
<dbReference type="GO" id="GO:0005544">
    <property type="term" value="F:calcium-dependent phospholipid binding"/>
    <property type="evidence" value="ECO:0007669"/>
    <property type="project" value="TreeGrafter"/>
</dbReference>
<dbReference type="SUPFAM" id="SSF49562">
    <property type="entry name" value="C2 domain (Calcium/lipid-binding domain, CaLB)"/>
    <property type="match status" value="2"/>
</dbReference>
<keyword evidence="2" id="KW-0677">Repeat</keyword>
<sequence>DEIPTVVGIFSAFGLVFSVSLFAWICCQRKSSKSNKTPPYKFVHVLKGVDIYPENLNSKKKFGADDKNEAKNKSAMPKNSLHLDLEKRDLNGNFPKTTTKMQSSPGLENSSPKHFAERKKDSVSPDSLKSITSLSSEDKQDKLGTLFFSLEYNFEKKAFVVNIKEARGLPAMDEQSMTSDPYIKMTILPEKKHKVKTRVLRKTLDPAFDETFTFYGIPYSQIQDLTLHFMVLSFDRFSRDDVIGEVLIPLAGIELSEGRLLMDREIIKRNVRKMIWGNWIVTTTTSNTVFLFLMQRNTAYYLEINLSWIQCIKAIDPYVKVNLYHAKKRISKKKTHVKNELFVFDIPCEGLDDISIEFLVLDSDRGSRNEVIGRLTLGSSAEGTGGEHWKEICEYPRRQIAKWHMLCDG</sequence>
<dbReference type="GO" id="GO:0005509">
    <property type="term" value="F:calcium ion binding"/>
    <property type="evidence" value="ECO:0007669"/>
    <property type="project" value="TreeGrafter"/>
</dbReference>
<dbReference type="GO" id="GO:0005886">
    <property type="term" value="C:plasma membrane"/>
    <property type="evidence" value="ECO:0007669"/>
    <property type="project" value="TreeGrafter"/>
</dbReference>
<evidence type="ECO:0000259" key="5">
    <source>
        <dbReference type="PROSITE" id="PS50004"/>
    </source>
</evidence>
<accession>A0A7K8YRW6</accession>
<dbReference type="EMBL" id="VWZD01006687">
    <property type="protein sequence ID" value="NXG05449.1"/>
    <property type="molecule type" value="Genomic_DNA"/>
</dbReference>
<protein>
    <submittedName>
        <fullName evidence="6">SYT4 protein</fullName>
    </submittedName>
</protein>
<dbReference type="SMART" id="SM00239">
    <property type="entry name" value="C2"/>
    <property type="match status" value="2"/>
</dbReference>
<dbReference type="GO" id="GO:0098793">
    <property type="term" value="C:presynapse"/>
    <property type="evidence" value="ECO:0007669"/>
    <property type="project" value="GOC"/>
</dbReference>
<comment type="similarity">
    <text evidence="1">Belongs to the synaptotagmin family.</text>
</comment>
<evidence type="ECO:0000256" key="4">
    <source>
        <dbReference type="SAM" id="Phobius"/>
    </source>
</evidence>
<keyword evidence="4" id="KW-0472">Membrane</keyword>
<feature type="compositionally biased region" description="Basic and acidic residues" evidence="3">
    <location>
        <begin position="62"/>
        <end position="72"/>
    </location>
</feature>
<gene>
    <name evidence="6" type="primary">Syt4</name>
    <name evidence="6" type="ORF">SAKLUC_R05770</name>
</gene>
<feature type="domain" description="C2" evidence="5">
    <location>
        <begin position="142"/>
        <end position="263"/>
    </location>
</feature>
<dbReference type="Pfam" id="PF00168">
    <property type="entry name" value="C2"/>
    <property type="match status" value="2"/>
</dbReference>
<dbReference type="GO" id="GO:0006906">
    <property type="term" value="P:vesicle fusion"/>
    <property type="evidence" value="ECO:0007669"/>
    <property type="project" value="TreeGrafter"/>
</dbReference>
<reference evidence="6 7" key="1">
    <citation type="submission" date="2019-09" db="EMBL/GenBank/DDBJ databases">
        <title>Bird 10,000 Genomes (B10K) Project - Family phase.</title>
        <authorList>
            <person name="Zhang G."/>
        </authorList>
    </citation>
    <scope>NUCLEOTIDE SEQUENCE [LARGE SCALE GENOMIC DNA]</scope>
    <source>
        <strain evidence="6">B10K-DU-001-06</strain>
        <tissue evidence="6">Muscle</tissue>
    </source>
</reference>
<keyword evidence="4" id="KW-1133">Transmembrane helix</keyword>
<dbReference type="PANTHER" id="PTHR10024">
    <property type="entry name" value="SYNAPTOTAGMIN"/>
    <property type="match status" value="1"/>
</dbReference>
<dbReference type="GO" id="GO:0000149">
    <property type="term" value="F:SNARE binding"/>
    <property type="evidence" value="ECO:0007669"/>
    <property type="project" value="TreeGrafter"/>
</dbReference>
<dbReference type="AlphaFoldDB" id="A0A7K8YRW6"/>
<organism evidence="6 7">
    <name type="scientific">Sakesphorus luctuosus</name>
    <dbReference type="NCBI Taxonomy" id="419690"/>
    <lineage>
        <taxon>Eukaryota</taxon>
        <taxon>Metazoa</taxon>
        <taxon>Chordata</taxon>
        <taxon>Craniata</taxon>
        <taxon>Vertebrata</taxon>
        <taxon>Euteleostomi</taxon>
        <taxon>Archelosauria</taxon>
        <taxon>Archosauria</taxon>
        <taxon>Dinosauria</taxon>
        <taxon>Saurischia</taxon>
        <taxon>Theropoda</taxon>
        <taxon>Coelurosauria</taxon>
        <taxon>Aves</taxon>
        <taxon>Neognathae</taxon>
        <taxon>Neoaves</taxon>
        <taxon>Telluraves</taxon>
        <taxon>Australaves</taxon>
        <taxon>Passeriformes</taxon>
        <taxon>Thamnophilidae</taxon>
        <taxon>Sakesphorus</taxon>
    </lineage>
</organism>
<evidence type="ECO:0000313" key="6">
    <source>
        <dbReference type="EMBL" id="NXG05449.1"/>
    </source>
</evidence>
<keyword evidence="7" id="KW-1185">Reference proteome</keyword>
<dbReference type="GO" id="GO:0030424">
    <property type="term" value="C:axon"/>
    <property type="evidence" value="ECO:0007669"/>
    <property type="project" value="TreeGrafter"/>
</dbReference>
<dbReference type="GO" id="GO:0001786">
    <property type="term" value="F:phosphatidylserine binding"/>
    <property type="evidence" value="ECO:0007669"/>
    <property type="project" value="TreeGrafter"/>
</dbReference>
<feature type="domain" description="C2" evidence="5">
    <location>
        <begin position="276"/>
        <end position="404"/>
    </location>
</feature>
<dbReference type="InterPro" id="IPR001565">
    <property type="entry name" value="Synaptotagmin"/>
</dbReference>
<feature type="transmembrane region" description="Helical" evidence="4">
    <location>
        <begin position="6"/>
        <end position="27"/>
    </location>
</feature>
<evidence type="ECO:0000256" key="1">
    <source>
        <dbReference type="ARBA" id="ARBA00006996"/>
    </source>
</evidence>
<dbReference type="PANTHER" id="PTHR10024:SF114">
    <property type="entry name" value="SYNAPTOTAGMIN-4"/>
    <property type="match status" value="1"/>
</dbReference>
<feature type="compositionally biased region" description="Polar residues" evidence="3">
    <location>
        <begin position="94"/>
        <end position="112"/>
    </location>
</feature>
<dbReference type="CDD" id="cd08388">
    <property type="entry name" value="C2A_Synaptotagmin-4-11"/>
    <property type="match status" value="1"/>
</dbReference>
<evidence type="ECO:0000256" key="3">
    <source>
        <dbReference type="SAM" id="MobiDB-lite"/>
    </source>
</evidence>
<dbReference type="Proteomes" id="UP000558958">
    <property type="component" value="Unassembled WGS sequence"/>
</dbReference>
<dbReference type="GO" id="GO:0070382">
    <property type="term" value="C:exocytic vesicle"/>
    <property type="evidence" value="ECO:0007669"/>
    <property type="project" value="TreeGrafter"/>
</dbReference>